<gene>
    <name evidence="1" type="ORF">P43SY_010368</name>
</gene>
<evidence type="ECO:0000313" key="1">
    <source>
        <dbReference type="EMBL" id="KAJ0390336.1"/>
    </source>
</evidence>
<dbReference type="Proteomes" id="UP001209570">
    <property type="component" value="Unassembled WGS sequence"/>
</dbReference>
<comment type="caution">
    <text evidence="1">The sequence shown here is derived from an EMBL/GenBank/DDBJ whole genome shotgun (WGS) entry which is preliminary data.</text>
</comment>
<reference evidence="1" key="1">
    <citation type="submission" date="2021-12" db="EMBL/GenBank/DDBJ databases">
        <title>Prjna785345.</title>
        <authorList>
            <person name="Rujirawat T."/>
            <person name="Krajaejun T."/>
        </authorList>
    </citation>
    <scope>NUCLEOTIDE SEQUENCE</scope>
    <source>
        <strain evidence="1">Pi057C3</strain>
    </source>
</reference>
<name>A0AAD5L828_PYTIN</name>
<evidence type="ECO:0000313" key="2">
    <source>
        <dbReference type="Proteomes" id="UP001209570"/>
    </source>
</evidence>
<accession>A0AAD5L828</accession>
<protein>
    <submittedName>
        <fullName evidence="1">Uncharacterized protein</fullName>
    </submittedName>
</protein>
<keyword evidence="2" id="KW-1185">Reference proteome</keyword>
<organism evidence="1 2">
    <name type="scientific">Pythium insidiosum</name>
    <name type="common">Pythiosis disease agent</name>
    <dbReference type="NCBI Taxonomy" id="114742"/>
    <lineage>
        <taxon>Eukaryota</taxon>
        <taxon>Sar</taxon>
        <taxon>Stramenopiles</taxon>
        <taxon>Oomycota</taxon>
        <taxon>Peronosporomycetes</taxon>
        <taxon>Pythiales</taxon>
        <taxon>Pythiaceae</taxon>
        <taxon>Pythium</taxon>
    </lineage>
</organism>
<sequence>MDRALVEAQEFVNELFRAAAANYERDLLWSRLLYTDGQGVAADVAHRLGFPLDQFHVDVGPQQLEECLRLSVCTPLEQVDPSLSALLAIDDVCWQEFALRVRQVFADQVREYQFDGQIACHFLLLCPNARDLMIHLTFPQGIETTTLEGDGNRVRIEICRREEPPKQTFTYPQRRAIGEFVNSIVHWLWHGLLYD</sequence>
<dbReference type="AlphaFoldDB" id="A0AAD5L828"/>
<dbReference type="EMBL" id="JAKCXM010002252">
    <property type="protein sequence ID" value="KAJ0390336.1"/>
    <property type="molecule type" value="Genomic_DNA"/>
</dbReference>
<proteinExistence type="predicted"/>